<dbReference type="SUPFAM" id="SSF158472">
    <property type="entry name" value="HAMP domain-like"/>
    <property type="match status" value="1"/>
</dbReference>
<evidence type="ECO:0000256" key="4">
    <source>
        <dbReference type="ARBA" id="ARBA00022553"/>
    </source>
</evidence>
<dbReference type="SUPFAM" id="SSF47384">
    <property type="entry name" value="Homodimeric domain of signal transducing histidine kinase"/>
    <property type="match status" value="1"/>
</dbReference>
<dbReference type="PROSITE" id="PS50110">
    <property type="entry name" value="RESPONSE_REGULATORY"/>
    <property type="match status" value="3"/>
</dbReference>
<dbReference type="KEGG" id="dsf:UWK_00531"/>
<proteinExistence type="predicted"/>
<keyword evidence="15" id="KW-1185">Reference proteome</keyword>
<feature type="transmembrane region" description="Helical" evidence="10">
    <location>
        <begin position="24"/>
        <end position="44"/>
    </location>
</feature>
<evidence type="ECO:0000313" key="14">
    <source>
        <dbReference type="EMBL" id="AGF77112.1"/>
    </source>
</evidence>
<dbReference type="Gene3D" id="1.10.287.130">
    <property type="match status" value="1"/>
</dbReference>
<evidence type="ECO:0000259" key="12">
    <source>
        <dbReference type="PROSITE" id="PS50110"/>
    </source>
</evidence>
<dbReference type="PROSITE" id="PS50109">
    <property type="entry name" value="HIS_KIN"/>
    <property type="match status" value="1"/>
</dbReference>
<feature type="domain" description="HAMP" evidence="13">
    <location>
        <begin position="375"/>
        <end position="427"/>
    </location>
</feature>
<name>M1P5Z9_DESSD</name>
<feature type="modified residue" description="4-aspartylphosphate" evidence="8">
    <location>
        <position position="971"/>
    </location>
</feature>
<dbReference type="PRINTS" id="PR00344">
    <property type="entry name" value="BCTRLSENSOR"/>
</dbReference>
<keyword evidence="10" id="KW-0472">Membrane</keyword>
<dbReference type="InterPro" id="IPR036097">
    <property type="entry name" value="HisK_dim/P_sf"/>
</dbReference>
<dbReference type="STRING" id="1167006.UWK_00531"/>
<organism evidence="14 15">
    <name type="scientific">Desulfocapsa sulfexigens (strain DSM 10523 / SB164P1)</name>
    <dbReference type="NCBI Taxonomy" id="1167006"/>
    <lineage>
        <taxon>Bacteria</taxon>
        <taxon>Pseudomonadati</taxon>
        <taxon>Thermodesulfobacteriota</taxon>
        <taxon>Desulfobulbia</taxon>
        <taxon>Desulfobulbales</taxon>
        <taxon>Desulfocapsaceae</taxon>
        <taxon>Desulfocapsa</taxon>
    </lineage>
</organism>
<dbReference type="EC" id="2.7.13.3" evidence="3"/>
<dbReference type="eggNOG" id="COG5002">
    <property type="taxonomic scope" value="Bacteria"/>
</dbReference>
<dbReference type="eggNOG" id="COG0745">
    <property type="taxonomic scope" value="Bacteria"/>
</dbReference>
<evidence type="ECO:0000313" key="15">
    <source>
        <dbReference type="Proteomes" id="UP000011721"/>
    </source>
</evidence>
<dbReference type="Gene3D" id="6.10.340.10">
    <property type="match status" value="1"/>
</dbReference>
<feature type="modified residue" description="4-aspartylphosphate" evidence="8">
    <location>
        <position position="1093"/>
    </location>
</feature>
<gene>
    <name evidence="14" type="ordered locus">UWK_00531</name>
</gene>
<dbReference type="GO" id="GO:0000155">
    <property type="term" value="F:phosphorelay sensor kinase activity"/>
    <property type="evidence" value="ECO:0007669"/>
    <property type="project" value="InterPro"/>
</dbReference>
<evidence type="ECO:0000256" key="1">
    <source>
        <dbReference type="ARBA" id="ARBA00000085"/>
    </source>
</evidence>
<evidence type="ECO:0000259" key="13">
    <source>
        <dbReference type="PROSITE" id="PS50885"/>
    </source>
</evidence>
<evidence type="ECO:0000256" key="3">
    <source>
        <dbReference type="ARBA" id="ARBA00012438"/>
    </source>
</evidence>
<dbReference type="InterPro" id="IPR004358">
    <property type="entry name" value="Sig_transdc_His_kin-like_C"/>
</dbReference>
<dbReference type="Pfam" id="PF00512">
    <property type="entry name" value="HisKA"/>
    <property type="match status" value="1"/>
</dbReference>
<feature type="domain" description="Histidine kinase" evidence="11">
    <location>
        <begin position="636"/>
        <end position="872"/>
    </location>
</feature>
<comment type="subcellular location">
    <subcellularLocation>
        <location evidence="2">Membrane</location>
    </subcellularLocation>
</comment>
<dbReference type="Pfam" id="PF13185">
    <property type="entry name" value="GAF_2"/>
    <property type="match status" value="1"/>
</dbReference>
<dbReference type="InterPro" id="IPR001789">
    <property type="entry name" value="Sig_transdc_resp-reg_receiver"/>
</dbReference>
<dbReference type="eggNOG" id="COG2203">
    <property type="taxonomic scope" value="Bacteria"/>
</dbReference>
<sequence>MSEKSKNKEDHFAFTLRRGLGKNIFVSFMVLALMPLLVASVLSYHNAHTSLLTKEVRNLQTALSLRGLYFEAYFQERLDDLALQADLSDNIFLLQDLKESYNKSGLSLSQFVKSYNHTRIVTEHSQDLQDFQERAGYSNIYMIDIAGDILFSITAEEDLGTNIFHGPYHETELAKLCRLAIETGHSLASDLTIYGPSGTEKTLFTAQLMVNDYGEEIGVLVLQIELKKIDTLMADVSGLGKTGQIFVVGNDSTLRSTLRSDRTKQVLSTDVNNPLVTKWLQREVIRHGVGHEEARKHLLLGDFEGSIYKGQSGNNVLGISADMDSLGQYDMHWLMIAEVDEAEVLEAASNLQHMLILVVSFTTLFIVFLAAFLARRMIMPLVSLSAWAKQVSTGDLSIHEMHPPSNEIGTLYQALSDMVGELREMIDVKDREDWFKTGETGLDKEMRGEGNIATLGDKILNYLCRYLELPVGVFFAYENETLKFTAGYAYKKQTEDDDIVFALGEGLIGQAARDKRKIYLREGAAEEAHLKTTSGLGIVNLRSLLIIPLVRDDNILGVLEFGSNRILTEEEINFLEHVSESTAIAFQSSNSRQQLQVLLKQTQEQTEQLQTQQQILEERNKKIELSSKYKSEFLANMSHELRTPLNSILLLSSLMADNKHNALSKDDVESVKIINKAGNDLLNLINEVLDLAKVESGHMTIEIDDVQIVELAQHMKHLFYPVCEDKAIDFKVTLDENMPDTFRTDQSRLEQILKNFLSNSCKFTKNGKVSLHIGRVATLHPDLASSTPEEFMSPENLAFTVTDSGIGIAKEKQDLIFESFQQADGSTCRQYGGTGLGLSISLEMAKLLGGCIVMTSEPGQGSQFSLIVPTEQNNEDNDSHGRITAIPSNQRTTLPVTEKVVTQKSADNVADDRKNILNDDLVLLIIDDDPDFATIVRDVARKQQFKVLVAESGEIGLQLIELYNITAITLDIGLPGMSGWTVLSRLKEDSSTRHIPVHVISASDHDNEALKMGALNFVTKPIDAEVLIDALVQLRDMASARGKKVLLVEDDNTLSQVLKNFIMADDIEFLRASTGAQALTILRESTPDCVILDLGLPDMGGEELLRIINDVEELQKIPIIVYTGQDLTSQQKALLDQYSRTTILKGPLSHERLLAEITLFMHRAEKDLPPQQQEIVQRFYNKEHVFKGRKILLVDDDMRNVFSLRKILSDKDLDVVVGKNGMEALEQLKKNDDIDLVLMDIMMPVMDGFEAMAKIRKEKKFKNLPIIAITAKAMKGDRKKCIDGGANDYLAKPIDTERLFAMLRVWLHDRESNTNI</sequence>
<dbReference type="PANTHER" id="PTHR45339">
    <property type="entry name" value="HYBRID SIGNAL TRANSDUCTION HISTIDINE KINASE J"/>
    <property type="match status" value="1"/>
</dbReference>
<feature type="transmembrane region" description="Helical" evidence="10">
    <location>
        <begin position="354"/>
        <end position="374"/>
    </location>
</feature>
<accession>M1P5Z9</accession>
<keyword evidence="10" id="KW-0812">Transmembrane</keyword>
<dbReference type="Pfam" id="PF00672">
    <property type="entry name" value="HAMP"/>
    <property type="match status" value="1"/>
</dbReference>
<keyword evidence="7" id="KW-0902">Two-component regulatory system</keyword>
<feature type="domain" description="Response regulatory" evidence="12">
    <location>
        <begin position="1190"/>
        <end position="1307"/>
    </location>
</feature>
<dbReference type="InterPro" id="IPR003594">
    <property type="entry name" value="HATPase_dom"/>
</dbReference>
<feature type="domain" description="Response regulatory" evidence="12">
    <location>
        <begin position="1044"/>
        <end position="1161"/>
    </location>
</feature>
<dbReference type="CDD" id="cd00082">
    <property type="entry name" value="HisKA"/>
    <property type="match status" value="1"/>
</dbReference>
<dbReference type="InterPro" id="IPR036890">
    <property type="entry name" value="HATPase_C_sf"/>
</dbReference>
<feature type="domain" description="Response regulatory" evidence="12">
    <location>
        <begin position="922"/>
        <end position="1035"/>
    </location>
</feature>
<dbReference type="SMART" id="SM00387">
    <property type="entry name" value="HATPase_c"/>
    <property type="match status" value="1"/>
</dbReference>
<dbReference type="Proteomes" id="UP000011721">
    <property type="component" value="Chromosome"/>
</dbReference>
<evidence type="ECO:0000256" key="7">
    <source>
        <dbReference type="ARBA" id="ARBA00023012"/>
    </source>
</evidence>
<keyword evidence="6 14" id="KW-0418">Kinase</keyword>
<dbReference type="SUPFAM" id="SSF55874">
    <property type="entry name" value="ATPase domain of HSP90 chaperone/DNA topoisomerase II/histidine kinase"/>
    <property type="match status" value="1"/>
</dbReference>
<dbReference type="GO" id="GO:0016020">
    <property type="term" value="C:membrane"/>
    <property type="evidence" value="ECO:0007669"/>
    <property type="project" value="UniProtKB-SubCell"/>
</dbReference>
<keyword evidence="9" id="KW-0175">Coiled coil</keyword>
<dbReference type="SMART" id="SM00065">
    <property type="entry name" value="GAF"/>
    <property type="match status" value="1"/>
</dbReference>
<reference evidence="15" key="1">
    <citation type="journal article" date="2013" name="Stand. Genomic Sci.">
        <title>Complete genome sequence of Desulfocapsa sulfexigens, a marine deltaproteobacterium specialized in disproportionating inorganic sulfur compounds.</title>
        <authorList>
            <person name="Finster K.W."/>
            <person name="Kjeldsen K.U."/>
            <person name="Kube M."/>
            <person name="Reinhardt R."/>
            <person name="Mussmann M."/>
            <person name="Amann R."/>
            <person name="Schreiber L."/>
        </authorList>
    </citation>
    <scope>NUCLEOTIDE SEQUENCE [LARGE SCALE GENOMIC DNA]</scope>
    <source>
        <strain evidence="15">DSM 10523 / SB164P1</strain>
    </source>
</reference>
<keyword evidence="10" id="KW-1133">Transmembrane helix</keyword>
<dbReference type="HOGENOM" id="CLU_000445_127_1_7"/>
<dbReference type="eggNOG" id="COG5000">
    <property type="taxonomic scope" value="Bacteria"/>
</dbReference>
<dbReference type="PROSITE" id="PS50885">
    <property type="entry name" value="HAMP"/>
    <property type="match status" value="1"/>
</dbReference>
<dbReference type="RefSeq" id="WP_015402810.1">
    <property type="nucleotide sequence ID" value="NC_020304.1"/>
</dbReference>
<dbReference type="Pfam" id="PF02518">
    <property type="entry name" value="HATPase_c"/>
    <property type="match status" value="1"/>
</dbReference>
<dbReference type="PANTHER" id="PTHR45339:SF1">
    <property type="entry name" value="HYBRID SIGNAL TRANSDUCTION HISTIDINE KINASE J"/>
    <property type="match status" value="1"/>
</dbReference>
<keyword evidence="4 8" id="KW-0597">Phosphoprotein</keyword>
<dbReference type="FunFam" id="3.30.565.10:FF:000010">
    <property type="entry name" value="Sensor histidine kinase RcsC"/>
    <property type="match status" value="1"/>
</dbReference>
<comment type="catalytic activity">
    <reaction evidence="1">
        <text>ATP + protein L-histidine = ADP + protein N-phospho-L-histidine.</text>
        <dbReference type="EC" id="2.7.13.3"/>
    </reaction>
</comment>
<dbReference type="InterPro" id="IPR003018">
    <property type="entry name" value="GAF"/>
</dbReference>
<dbReference type="SUPFAM" id="SSF52172">
    <property type="entry name" value="CheY-like"/>
    <property type="match status" value="3"/>
</dbReference>
<evidence type="ECO:0000256" key="9">
    <source>
        <dbReference type="SAM" id="Coils"/>
    </source>
</evidence>
<evidence type="ECO:0000256" key="5">
    <source>
        <dbReference type="ARBA" id="ARBA00022679"/>
    </source>
</evidence>
<dbReference type="SMART" id="SM00448">
    <property type="entry name" value="REC"/>
    <property type="match status" value="3"/>
</dbReference>
<evidence type="ECO:0000256" key="2">
    <source>
        <dbReference type="ARBA" id="ARBA00004370"/>
    </source>
</evidence>
<protein>
    <recommendedName>
        <fullName evidence="3">histidine kinase</fullName>
        <ecNumber evidence="3">2.7.13.3</ecNumber>
    </recommendedName>
</protein>
<dbReference type="CDD" id="cd17546">
    <property type="entry name" value="REC_hyHK_CKI1_RcsC-like"/>
    <property type="match status" value="1"/>
</dbReference>
<feature type="coiled-coil region" evidence="9">
    <location>
        <begin position="592"/>
        <end position="626"/>
    </location>
</feature>
<evidence type="ECO:0000259" key="11">
    <source>
        <dbReference type="PROSITE" id="PS50109"/>
    </source>
</evidence>
<dbReference type="EMBL" id="CP003985">
    <property type="protein sequence ID" value="AGF77112.1"/>
    <property type="molecule type" value="Genomic_DNA"/>
</dbReference>
<dbReference type="SUPFAM" id="SSF55781">
    <property type="entry name" value="GAF domain-like"/>
    <property type="match status" value="1"/>
</dbReference>
<feature type="modified residue" description="4-aspartylphosphate" evidence="8">
    <location>
        <position position="1240"/>
    </location>
</feature>
<dbReference type="Gene3D" id="3.30.450.40">
    <property type="match status" value="1"/>
</dbReference>
<dbReference type="InterPro" id="IPR011006">
    <property type="entry name" value="CheY-like_superfamily"/>
</dbReference>
<dbReference type="Gene3D" id="3.30.565.10">
    <property type="entry name" value="Histidine kinase-like ATPase, C-terminal domain"/>
    <property type="match status" value="1"/>
</dbReference>
<dbReference type="Gene3D" id="3.40.50.2300">
    <property type="match status" value="3"/>
</dbReference>
<evidence type="ECO:0000256" key="10">
    <source>
        <dbReference type="SAM" id="Phobius"/>
    </source>
</evidence>
<dbReference type="OrthoDB" id="9796305at2"/>
<keyword evidence="5" id="KW-0808">Transferase</keyword>
<dbReference type="SMART" id="SM00388">
    <property type="entry name" value="HisKA"/>
    <property type="match status" value="1"/>
</dbReference>
<dbReference type="InterPro" id="IPR003660">
    <property type="entry name" value="HAMP_dom"/>
</dbReference>
<dbReference type="InterPro" id="IPR029016">
    <property type="entry name" value="GAF-like_dom_sf"/>
</dbReference>
<evidence type="ECO:0000256" key="8">
    <source>
        <dbReference type="PROSITE-ProRule" id="PRU00169"/>
    </source>
</evidence>
<evidence type="ECO:0000256" key="6">
    <source>
        <dbReference type="ARBA" id="ARBA00022777"/>
    </source>
</evidence>
<dbReference type="Pfam" id="PF00072">
    <property type="entry name" value="Response_reg"/>
    <property type="match status" value="3"/>
</dbReference>
<dbReference type="InterPro" id="IPR005467">
    <property type="entry name" value="His_kinase_dom"/>
</dbReference>
<dbReference type="InterPro" id="IPR003661">
    <property type="entry name" value="HisK_dim/P_dom"/>
</dbReference>
<dbReference type="CDD" id="cd16922">
    <property type="entry name" value="HATPase_EvgS-ArcB-TorS-like"/>
    <property type="match status" value="1"/>
</dbReference>